<gene>
    <name evidence="1" type="ORF">JY651_41210</name>
</gene>
<keyword evidence="2" id="KW-1185">Reference proteome</keyword>
<evidence type="ECO:0000313" key="2">
    <source>
        <dbReference type="Proteomes" id="UP000662747"/>
    </source>
</evidence>
<accession>A0ABX7NRN1</accession>
<name>A0ABX7NRN1_9BACT</name>
<dbReference type="Proteomes" id="UP000662747">
    <property type="component" value="Chromosome"/>
</dbReference>
<reference evidence="1 2" key="1">
    <citation type="submission" date="2021-02" db="EMBL/GenBank/DDBJ databases">
        <title>De Novo genome assembly of isolated myxobacteria.</title>
        <authorList>
            <person name="Stevens D.C."/>
        </authorList>
    </citation>
    <scope>NUCLEOTIDE SEQUENCE [LARGE SCALE GENOMIC DNA]</scope>
    <source>
        <strain evidence="2">SCPEA02</strain>
    </source>
</reference>
<proteinExistence type="predicted"/>
<protein>
    <submittedName>
        <fullName evidence="1">Uncharacterized protein</fullName>
    </submittedName>
</protein>
<evidence type="ECO:0000313" key="1">
    <source>
        <dbReference type="EMBL" id="QSQ21537.1"/>
    </source>
</evidence>
<organism evidence="1 2">
    <name type="scientific">Pyxidicoccus parkwayensis</name>
    <dbReference type="NCBI Taxonomy" id="2813578"/>
    <lineage>
        <taxon>Bacteria</taxon>
        <taxon>Pseudomonadati</taxon>
        <taxon>Myxococcota</taxon>
        <taxon>Myxococcia</taxon>
        <taxon>Myxococcales</taxon>
        <taxon>Cystobacterineae</taxon>
        <taxon>Myxococcaceae</taxon>
        <taxon>Pyxidicoccus</taxon>
    </lineage>
</organism>
<sequence>MPTVSVPKPTNEQPSPQTTESLKATLVNQSSGVLTLVRSASALPWVQAPPSTINPGQSGTFISPGDFSNAANGYVMYATPNGETFSLEWAIPAVGKNNITWQTTSGLSAQESGSLDGWNVSAAWVIS</sequence>
<dbReference type="Gene3D" id="2.60.270.50">
    <property type="match status" value="1"/>
</dbReference>
<dbReference type="RefSeq" id="WP_206723114.1">
    <property type="nucleotide sequence ID" value="NZ_CP071090.1"/>
</dbReference>
<dbReference type="EMBL" id="CP071090">
    <property type="protein sequence ID" value="QSQ21537.1"/>
    <property type="molecule type" value="Genomic_DNA"/>
</dbReference>